<dbReference type="PANTHER" id="PTHR43273:SF3">
    <property type="entry name" value="ANAEROBIC SULFATASE-MATURATING ENZYME HOMOLOG ASLB-RELATED"/>
    <property type="match status" value="1"/>
</dbReference>
<proteinExistence type="inferred from homology"/>
<dbReference type="PROSITE" id="PS51918">
    <property type="entry name" value="RADICAL_SAM"/>
    <property type="match status" value="1"/>
</dbReference>
<dbReference type="EMBL" id="WAGX01000005">
    <property type="protein sequence ID" value="KAB1438480.1"/>
    <property type="molecule type" value="Genomic_DNA"/>
</dbReference>
<dbReference type="InterPro" id="IPR024001">
    <property type="entry name" value="Cys-rich_pep_rSAM_mat_CcpM"/>
</dbReference>
<sequence>MNVFTQEGIGLKDTDIFIHLFKTLHSYYFYDVNKNAIVKINESIYESLDKGENRYEDANIKKLKERGFLDEIEKPVEILHPLTDKIDSYLQNNLSLLILQITQNCNLRCKYCIYSGSYTNRVHTNKRMSFETVQKAVDFYYEHSKNTEIASISFYGGEPLLEFQLIKDTVNYCRKKFNGKQLNFNMTTNATLFTPEIMDFLAKNKINLTISLDGPQKIHDQGRVFADNKKGTFKKIIKNLEEFQHRYPDYVDTISFNAVFDEGNNFKDSSDFFSFEFFKKATVTFTTVSNRDSKEARDIQEEFTIHYKYELFKMFLHCLKRLEKEDVSKLMFVHMNRLKNSVHEHLRKPFLFEGKTHPSGPCVPGMNRLFVTVDGEFFPCERVSEKNTVFNIGNLEKGFEKEKVKELLNIGRYTKKQCSLCWAMGYCDSCMADMGDGDKLIANKRLERCASIRYTTDELMKEYCVLRENGYNFES</sequence>
<dbReference type="SFLD" id="SFLDG01386">
    <property type="entry name" value="main_SPASM_domain-containing"/>
    <property type="match status" value="1"/>
</dbReference>
<dbReference type="PANTHER" id="PTHR43273">
    <property type="entry name" value="ANAEROBIC SULFATASE-MATURATING ENZYME HOMOLOG ASLB-RELATED"/>
    <property type="match status" value="1"/>
</dbReference>
<protein>
    <submittedName>
        <fullName evidence="9">Cys-rich peptide radical SAM maturase CcpM</fullName>
    </submittedName>
</protein>
<dbReference type="InterPro" id="IPR058240">
    <property type="entry name" value="rSAM_sf"/>
</dbReference>
<dbReference type="OrthoDB" id="1994517at2"/>
<dbReference type="GO" id="GO:0046872">
    <property type="term" value="F:metal ion binding"/>
    <property type="evidence" value="ECO:0007669"/>
    <property type="project" value="UniProtKB-KW"/>
</dbReference>
<dbReference type="GO" id="GO:0051539">
    <property type="term" value="F:4 iron, 4 sulfur cluster binding"/>
    <property type="evidence" value="ECO:0007669"/>
    <property type="project" value="UniProtKB-KW"/>
</dbReference>
<keyword evidence="6" id="KW-0411">Iron-sulfur</keyword>
<dbReference type="SFLD" id="SFLDS00029">
    <property type="entry name" value="Radical_SAM"/>
    <property type="match status" value="1"/>
</dbReference>
<dbReference type="NCBIfam" id="TIGR04085">
    <property type="entry name" value="rSAM_more_4Fe4S"/>
    <property type="match status" value="1"/>
</dbReference>
<dbReference type="InterPro" id="IPR023867">
    <property type="entry name" value="Sulphatase_maturase_rSAM"/>
</dbReference>
<dbReference type="Proteomes" id="UP000461768">
    <property type="component" value="Unassembled WGS sequence"/>
</dbReference>
<dbReference type="CDD" id="cd01335">
    <property type="entry name" value="Radical_SAM"/>
    <property type="match status" value="1"/>
</dbReference>
<reference evidence="9 10" key="2">
    <citation type="submission" date="2020-02" db="EMBL/GenBank/DDBJ databases">
        <title>Candidatus Galacturonibacter soehngenii shows hetero-acetogenic catabolism of galacturonic acid but lacks a canonical carbon monoxide dehydrogenase/acetyl-CoA synthase complex.</title>
        <authorList>
            <person name="Diender M."/>
            <person name="Stouten G.R."/>
            <person name="Petersen J.F."/>
            <person name="Nielsen P.H."/>
            <person name="Dueholm M.S."/>
            <person name="Pronk J.T."/>
            <person name="Van Loosdrecht M.C.M."/>
        </authorList>
    </citation>
    <scope>NUCLEOTIDE SEQUENCE [LARGE SCALE GENOMIC DNA]</scope>
    <source>
        <strain evidence="9">GalUA</strain>
    </source>
</reference>
<dbReference type="SFLD" id="SFLDG01067">
    <property type="entry name" value="SPASM/twitch_domain_containing"/>
    <property type="match status" value="1"/>
</dbReference>
<evidence type="ECO:0000256" key="5">
    <source>
        <dbReference type="ARBA" id="ARBA00023004"/>
    </source>
</evidence>
<dbReference type="InterPro" id="IPR013785">
    <property type="entry name" value="Aldolase_TIM"/>
</dbReference>
<evidence type="ECO:0000256" key="1">
    <source>
        <dbReference type="ARBA" id="ARBA00001966"/>
    </source>
</evidence>
<dbReference type="NCBIfam" id="TIGR04068">
    <property type="entry name" value="rSAM_ocin_clost"/>
    <property type="match status" value="1"/>
</dbReference>
<dbReference type="GO" id="GO:0016491">
    <property type="term" value="F:oxidoreductase activity"/>
    <property type="evidence" value="ECO:0007669"/>
    <property type="project" value="InterPro"/>
</dbReference>
<reference evidence="9 10" key="1">
    <citation type="submission" date="2019-09" db="EMBL/GenBank/DDBJ databases">
        <authorList>
            <person name="Valk L.C."/>
        </authorList>
    </citation>
    <scope>NUCLEOTIDE SEQUENCE [LARGE SCALE GENOMIC DNA]</scope>
    <source>
        <strain evidence="9">GalUA</strain>
    </source>
</reference>
<keyword evidence="10" id="KW-1185">Reference proteome</keyword>
<comment type="cofactor">
    <cofactor evidence="1">
        <name>[4Fe-4S] cluster</name>
        <dbReference type="ChEBI" id="CHEBI:49883"/>
    </cofactor>
</comment>
<dbReference type="InterPro" id="IPR023885">
    <property type="entry name" value="4Fe4S-binding_SPASM_dom"/>
</dbReference>
<keyword evidence="2" id="KW-0004">4Fe-4S</keyword>
<dbReference type="InterPro" id="IPR007197">
    <property type="entry name" value="rSAM"/>
</dbReference>
<evidence type="ECO:0000256" key="4">
    <source>
        <dbReference type="ARBA" id="ARBA00022723"/>
    </source>
</evidence>
<dbReference type="InterPro" id="IPR000385">
    <property type="entry name" value="MoaA_NifB_PqqE_Fe-S-bd_CS"/>
</dbReference>
<accession>A0A7V7UC57</accession>
<dbReference type="SUPFAM" id="SSF102114">
    <property type="entry name" value="Radical SAM enzymes"/>
    <property type="match status" value="1"/>
</dbReference>
<gene>
    <name evidence="9" type="primary">ccpM</name>
    <name evidence="9" type="ORF">F7O84_13145</name>
</gene>
<evidence type="ECO:0000256" key="6">
    <source>
        <dbReference type="ARBA" id="ARBA00023014"/>
    </source>
</evidence>
<keyword evidence="3" id="KW-0949">S-adenosyl-L-methionine</keyword>
<evidence type="ECO:0000256" key="7">
    <source>
        <dbReference type="ARBA" id="ARBA00023601"/>
    </source>
</evidence>
<feature type="domain" description="Radical SAM core" evidence="8">
    <location>
        <begin position="89"/>
        <end position="323"/>
    </location>
</feature>
<comment type="similarity">
    <text evidence="7">Belongs to the radical SAM superfamily. Anaerobic sulfatase-maturating enzyme family.</text>
</comment>
<evidence type="ECO:0000259" key="8">
    <source>
        <dbReference type="PROSITE" id="PS51918"/>
    </source>
</evidence>
<dbReference type="Pfam" id="PF04055">
    <property type="entry name" value="Radical_SAM"/>
    <property type="match status" value="1"/>
</dbReference>
<keyword evidence="4" id="KW-0479">Metal-binding</keyword>
<dbReference type="SFLD" id="SFLDG01384">
    <property type="entry name" value="thioether_bond_formation_requi"/>
    <property type="match status" value="1"/>
</dbReference>
<keyword evidence="5" id="KW-0408">Iron</keyword>
<dbReference type="AlphaFoldDB" id="A0A7V7UC57"/>
<evidence type="ECO:0000313" key="9">
    <source>
        <dbReference type="EMBL" id="KAB1438480.1"/>
    </source>
</evidence>
<evidence type="ECO:0000313" key="10">
    <source>
        <dbReference type="Proteomes" id="UP000461768"/>
    </source>
</evidence>
<comment type="caution">
    <text evidence="9">The sequence shown here is derived from an EMBL/GenBank/DDBJ whole genome shotgun (WGS) entry which is preliminary data.</text>
</comment>
<dbReference type="Gene3D" id="3.20.20.70">
    <property type="entry name" value="Aldolase class I"/>
    <property type="match status" value="1"/>
</dbReference>
<evidence type="ECO:0000256" key="3">
    <source>
        <dbReference type="ARBA" id="ARBA00022691"/>
    </source>
</evidence>
<evidence type="ECO:0000256" key="2">
    <source>
        <dbReference type="ARBA" id="ARBA00022485"/>
    </source>
</evidence>
<dbReference type="PROSITE" id="PS01305">
    <property type="entry name" value="MOAA_NIFB_PQQE"/>
    <property type="match status" value="1"/>
</dbReference>
<organism evidence="9 10">
    <name type="scientific">Candidatus Galacturonatibacter soehngenii</name>
    <dbReference type="NCBI Taxonomy" id="2307010"/>
    <lineage>
        <taxon>Bacteria</taxon>
        <taxon>Bacillati</taxon>
        <taxon>Bacillota</taxon>
        <taxon>Clostridia</taxon>
        <taxon>Lachnospirales</taxon>
        <taxon>Lachnospiraceae</taxon>
        <taxon>Candidatus Galacturonatibacter</taxon>
    </lineage>
</organism>
<name>A0A7V7UC57_9FIRM</name>